<feature type="compositionally biased region" description="Low complexity" evidence="1">
    <location>
        <begin position="32"/>
        <end position="51"/>
    </location>
</feature>
<dbReference type="GO" id="GO:0004864">
    <property type="term" value="F:protein phosphatase inhibitor activity"/>
    <property type="evidence" value="ECO:0007669"/>
    <property type="project" value="InterPro"/>
</dbReference>
<feature type="compositionally biased region" description="Basic and acidic residues" evidence="1">
    <location>
        <begin position="91"/>
        <end position="103"/>
    </location>
</feature>
<proteinExistence type="predicted"/>
<dbReference type="RefSeq" id="XP_028487288.1">
    <property type="nucleotide sequence ID" value="XM_028625462.1"/>
</dbReference>
<evidence type="ECO:0000256" key="1">
    <source>
        <dbReference type="SAM" id="MobiDB-lite"/>
    </source>
</evidence>
<dbReference type="PANTHER" id="PTHR12398">
    <property type="entry name" value="PROTEIN PHOSPHATASE INHIBITOR"/>
    <property type="match status" value="1"/>
</dbReference>
<dbReference type="Proteomes" id="UP000283841">
    <property type="component" value="Unassembled WGS sequence"/>
</dbReference>
<reference evidence="2 3" key="1">
    <citation type="journal article" date="2018" name="Front. Microbiol.">
        <title>Genomic and genetic insights into a cosmopolitan fungus, Paecilomyces variotii (Eurotiales).</title>
        <authorList>
            <person name="Urquhart A.S."/>
            <person name="Mondo S.J."/>
            <person name="Makela M.R."/>
            <person name="Hane J.K."/>
            <person name="Wiebenga A."/>
            <person name="He G."/>
            <person name="Mihaltcheva S."/>
            <person name="Pangilinan J."/>
            <person name="Lipzen A."/>
            <person name="Barry K."/>
            <person name="de Vries R.P."/>
            <person name="Grigoriev I.V."/>
            <person name="Idnurm A."/>
        </authorList>
    </citation>
    <scope>NUCLEOTIDE SEQUENCE [LARGE SCALE GENOMIC DNA]</scope>
    <source>
        <strain evidence="2 3">CBS 101075</strain>
    </source>
</reference>
<name>A0A443I0P4_BYSSP</name>
<evidence type="ECO:0000313" key="2">
    <source>
        <dbReference type="EMBL" id="RWQ97643.1"/>
    </source>
</evidence>
<dbReference type="STRING" id="264951.A0A443I0P4"/>
<dbReference type="GO" id="GO:0009966">
    <property type="term" value="P:regulation of signal transduction"/>
    <property type="evidence" value="ECO:0007669"/>
    <property type="project" value="InterPro"/>
</dbReference>
<feature type="region of interest" description="Disordered" evidence="1">
    <location>
        <begin position="1"/>
        <end position="302"/>
    </location>
</feature>
<dbReference type="Pfam" id="PF04979">
    <property type="entry name" value="IPP-2"/>
    <property type="match status" value="1"/>
</dbReference>
<organism evidence="2 3">
    <name type="scientific">Byssochlamys spectabilis</name>
    <name type="common">Paecilomyces variotii</name>
    <dbReference type="NCBI Taxonomy" id="264951"/>
    <lineage>
        <taxon>Eukaryota</taxon>
        <taxon>Fungi</taxon>
        <taxon>Dikarya</taxon>
        <taxon>Ascomycota</taxon>
        <taxon>Pezizomycotina</taxon>
        <taxon>Eurotiomycetes</taxon>
        <taxon>Eurotiomycetidae</taxon>
        <taxon>Eurotiales</taxon>
        <taxon>Thermoascaceae</taxon>
        <taxon>Paecilomyces</taxon>
    </lineage>
</organism>
<dbReference type="VEuPathDB" id="FungiDB:C8Q69DRAFT_143836"/>
<feature type="compositionally biased region" description="Basic and acidic residues" evidence="1">
    <location>
        <begin position="159"/>
        <end position="175"/>
    </location>
</feature>
<feature type="compositionally biased region" description="Basic and acidic residues" evidence="1">
    <location>
        <begin position="230"/>
        <end position="261"/>
    </location>
</feature>
<dbReference type="InterPro" id="IPR007062">
    <property type="entry name" value="PPI-2"/>
</dbReference>
<feature type="compositionally biased region" description="Basic and acidic residues" evidence="1">
    <location>
        <begin position="110"/>
        <end position="123"/>
    </location>
</feature>
<feature type="compositionally biased region" description="Acidic residues" evidence="1">
    <location>
        <begin position="133"/>
        <end position="143"/>
    </location>
</feature>
<feature type="compositionally biased region" description="Acidic residues" evidence="1">
    <location>
        <begin position="269"/>
        <end position="282"/>
    </location>
</feature>
<keyword evidence="3" id="KW-1185">Reference proteome</keyword>
<dbReference type="EMBL" id="RCNU01000002">
    <property type="protein sequence ID" value="RWQ97643.1"/>
    <property type="molecule type" value="Genomic_DNA"/>
</dbReference>
<dbReference type="GeneID" id="39594739"/>
<sequence length="302" mass="33764">MTTSHHPAAMAAQSPDSVPKRPKGILKNSNTQIPQVSPAAPVAAVIATPSPDLVDTKEITMQNTLQNAGRRRSSSNARRASTSRRQSSASAHDENSPRLRWDEANLYLAEQEKTAKMKIDEPKTPYAPHYDPSQDEDEMELAEAEDRLIDAQDIVVDELDNKHAEQKKKSGMREEDIPDLELGEPEEELPSGSRTGDERIFRERSLSGDSSKGEKHVIVGSEDANGGEETGEHLLTTEEAREKHRQFEERRKRHYEMKDIKGLLAHPEELDEMVEDDDEDENSTPAQPPAVPKIPEHFVNGK</sequence>
<feature type="compositionally biased region" description="Acidic residues" evidence="1">
    <location>
        <begin position="176"/>
        <end position="189"/>
    </location>
</feature>
<feature type="compositionally biased region" description="Low complexity" evidence="1">
    <location>
        <begin position="74"/>
        <end position="90"/>
    </location>
</feature>
<feature type="compositionally biased region" description="Basic and acidic residues" evidence="1">
    <location>
        <begin position="195"/>
        <end position="217"/>
    </location>
</feature>
<gene>
    <name evidence="2" type="ORF">C8Q69DRAFT_143836</name>
</gene>
<protein>
    <recommendedName>
        <fullName evidence="4">Glc8 protein</fullName>
    </recommendedName>
</protein>
<dbReference type="PANTHER" id="PTHR12398:SF20">
    <property type="entry name" value="PROTEIN PHOSPHATASE 1 REGULATORY INHIBITOR SUBUNIT 2"/>
    <property type="match status" value="1"/>
</dbReference>
<evidence type="ECO:0008006" key="4">
    <source>
        <dbReference type="Google" id="ProtNLM"/>
    </source>
</evidence>
<comment type="caution">
    <text evidence="2">The sequence shown here is derived from an EMBL/GenBank/DDBJ whole genome shotgun (WGS) entry which is preliminary data.</text>
</comment>
<dbReference type="AlphaFoldDB" id="A0A443I0P4"/>
<evidence type="ECO:0000313" key="3">
    <source>
        <dbReference type="Proteomes" id="UP000283841"/>
    </source>
</evidence>
<accession>A0A443I0P4</accession>